<evidence type="ECO:0000313" key="2">
    <source>
        <dbReference type="EMBL" id="CAF1096643.1"/>
    </source>
</evidence>
<comment type="caution">
    <text evidence="4">The sequence shown here is derived from an EMBL/GenBank/DDBJ whole genome shotgun (WGS) entry which is preliminary data.</text>
</comment>
<evidence type="ECO:0000313" key="5">
    <source>
        <dbReference type="EMBL" id="CAF3701588.1"/>
    </source>
</evidence>
<keyword evidence="1" id="KW-0472">Membrane</keyword>
<proteinExistence type="predicted"/>
<gene>
    <name evidence="5" type="ORF">JBS370_LOCUS9541</name>
    <name evidence="4" type="ORF">JXQ802_LOCUS33986</name>
    <name evidence="3" type="ORF">PYM288_LOCUS22156</name>
    <name evidence="2" type="ORF">ZHD862_LOCUS17371</name>
</gene>
<name>A0A815K013_9BILA</name>
<dbReference type="AlphaFoldDB" id="A0A815K013"/>
<keyword evidence="1" id="KW-0812">Transmembrane</keyword>
<dbReference type="Proteomes" id="UP000663870">
    <property type="component" value="Unassembled WGS sequence"/>
</dbReference>
<dbReference type="EMBL" id="CAJOBD010000652">
    <property type="protein sequence ID" value="CAF3701588.1"/>
    <property type="molecule type" value="Genomic_DNA"/>
</dbReference>
<evidence type="ECO:0000256" key="1">
    <source>
        <dbReference type="SAM" id="Phobius"/>
    </source>
</evidence>
<dbReference type="Proteomes" id="UP000663854">
    <property type="component" value="Unassembled WGS sequence"/>
</dbReference>
<keyword evidence="6" id="KW-1185">Reference proteome</keyword>
<keyword evidence="1" id="KW-1133">Transmembrane helix</keyword>
<evidence type="ECO:0000313" key="6">
    <source>
        <dbReference type="Proteomes" id="UP000663870"/>
    </source>
</evidence>
<sequence length="269" mass="31678">MTTSKINSNPTIISKIETTSNHNPYNRDVQQQQQRINSSKRTTTTATMINNIDQLIDNNVTVLHQSKTHHSSRLTKQKDKCENSNISSLSKLENTNEEIYTTPLNNEDIRISSSIKQKQQSRQEIGDYIRKDSNNEDADEESTTVCGIRRKNKTPNEHIHPLSIPSNNSAIHIQQQGMGDHYHTSTRQHKSRNKTTGLLNRRYHRLIEQQDHEISLNERHAYRWRIFMYIIIIIILIFVIYRFLLAIWPKRKKTFMEQFIDELFTFFTP</sequence>
<accession>A0A815K013</accession>
<evidence type="ECO:0000313" key="4">
    <source>
        <dbReference type="EMBL" id="CAF1386818.1"/>
    </source>
</evidence>
<dbReference type="Proteomes" id="UP000663836">
    <property type="component" value="Unassembled WGS sequence"/>
</dbReference>
<dbReference type="Proteomes" id="UP000663864">
    <property type="component" value="Unassembled WGS sequence"/>
</dbReference>
<dbReference type="EMBL" id="CAJNOT010000859">
    <property type="protein sequence ID" value="CAF1096643.1"/>
    <property type="molecule type" value="Genomic_DNA"/>
</dbReference>
<organism evidence="4 6">
    <name type="scientific">Rotaria sordida</name>
    <dbReference type="NCBI Taxonomy" id="392033"/>
    <lineage>
        <taxon>Eukaryota</taxon>
        <taxon>Metazoa</taxon>
        <taxon>Spiralia</taxon>
        <taxon>Gnathifera</taxon>
        <taxon>Rotifera</taxon>
        <taxon>Eurotatoria</taxon>
        <taxon>Bdelloidea</taxon>
        <taxon>Philodinida</taxon>
        <taxon>Philodinidae</taxon>
        <taxon>Rotaria</taxon>
    </lineage>
</organism>
<dbReference type="EMBL" id="CAJNOL010001589">
    <property type="protein sequence ID" value="CAF1386818.1"/>
    <property type="molecule type" value="Genomic_DNA"/>
</dbReference>
<reference evidence="4" key="1">
    <citation type="submission" date="2021-02" db="EMBL/GenBank/DDBJ databases">
        <authorList>
            <person name="Nowell W R."/>
        </authorList>
    </citation>
    <scope>NUCLEOTIDE SEQUENCE</scope>
</reference>
<evidence type="ECO:0000313" key="3">
    <source>
        <dbReference type="EMBL" id="CAF1149674.1"/>
    </source>
</evidence>
<dbReference type="EMBL" id="CAJNOH010000930">
    <property type="protein sequence ID" value="CAF1149674.1"/>
    <property type="molecule type" value="Genomic_DNA"/>
</dbReference>
<feature type="transmembrane region" description="Helical" evidence="1">
    <location>
        <begin position="226"/>
        <end position="248"/>
    </location>
</feature>
<protein>
    <submittedName>
        <fullName evidence="4">Uncharacterized protein</fullName>
    </submittedName>
</protein>